<protein>
    <submittedName>
        <fullName evidence="3">Uncharacterized protein</fullName>
    </submittedName>
</protein>
<dbReference type="Proteomes" id="UP000709295">
    <property type="component" value="Unassembled WGS sequence"/>
</dbReference>
<keyword evidence="2" id="KW-0812">Transmembrane</keyword>
<feature type="transmembrane region" description="Helical" evidence="2">
    <location>
        <begin position="120"/>
        <end position="143"/>
    </location>
</feature>
<feature type="transmembrane region" description="Helical" evidence="2">
    <location>
        <begin position="91"/>
        <end position="114"/>
    </location>
</feature>
<feature type="compositionally biased region" description="Basic and acidic residues" evidence="1">
    <location>
        <begin position="445"/>
        <end position="455"/>
    </location>
</feature>
<feature type="transmembrane region" description="Helical" evidence="2">
    <location>
        <begin position="241"/>
        <end position="264"/>
    </location>
</feature>
<evidence type="ECO:0000313" key="3">
    <source>
        <dbReference type="EMBL" id="KAG6962647.1"/>
    </source>
</evidence>
<gene>
    <name evidence="3" type="ORF">JG688_00008511</name>
</gene>
<keyword evidence="4" id="KW-1185">Reference proteome</keyword>
<feature type="region of interest" description="Disordered" evidence="1">
    <location>
        <begin position="429"/>
        <end position="463"/>
    </location>
</feature>
<feature type="transmembrane region" description="Helical" evidence="2">
    <location>
        <begin position="191"/>
        <end position="221"/>
    </location>
</feature>
<keyword evidence="2" id="KW-0472">Membrane</keyword>
<name>A0A8J5MFP3_9STRA</name>
<feature type="transmembrane region" description="Helical" evidence="2">
    <location>
        <begin position="35"/>
        <end position="58"/>
    </location>
</feature>
<feature type="transmembrane region" description="Helical" evidence="2">
    <location>
        <begin position="64"/>
        <end position="84"/>
    </location>
</feature>
<evidence type="ECO:0000256" key="2">
    <source>
        <dbReference type="SAM" id="Phobius"/>
    </source>
</evidence>
<evidence type="ECO:0000313" key="4">
    <source>
        <dbReference type="Proteomes" id="UP000709295"/>
    </source>
</evidence>
<comment type="caution">
    <text evidence="3">The sequence shown here is derived from an EMBL/GenBank/DDBJ whole genome shotgun (WGS) entry which is preliminary data.</text>
</comment>
<evidence type="ECO:0000256" key="1">
    <source>
        <dbReference type="SAM" id="MobiDB-lite"/>
    </source>
</evidence>
<keyword evidence="2" id="KW-1133">Transmembrane helix</keyword>
<organism evidence="3 4">
    <name type="scientific">Phytophthora aleatoria</name>
    <dbReference type="NCBI Taxonomy" id="2496075"/>
    <lineage>
        <taxon>Eukaryota</taxon>
        <taxon>Sar</taxon>
        <taxon>Stramenopiles</taxon>
        <taxon>Oomycota</taxon>
        <taxon>Peronosporomycetes</taxon>
        <taxon>Peronosporales</taxon>
        <taxon>Peronosporaceae</taxon>
        <taxon>Phytophthora</taxon>
    </lineage>
</organism>
<dbReference type="EMBL" id="JAENGY010000451">
    <property type="protein sequence ID" value="KAG6962647.1"/>
    <property type="molecule type" value="Genomic_DNA"/>
</dbReference>
<feature type="compositionally biased region" description="Polar residues" evidence="1">
    <location>
        <begin position="433"/>
        <end position="442"/>
    </location>
</feature>
<dbReference type="AlphaFoldDB" id="A0A8J5MFP3"/>
<proteinExistence type="predicted"/>
<sequence length="512" mass="55408">MDPLQKCTPTPSDGGIICKFRPRCCTVNPFKRVRVLLIFHLLNVLMAIGGVISVVILLGSMILMPLWVVALLLVALAMFMIHVVQQIPQKSLMYVGYVVLAALYIAFLSINWYITVGPYALFAAGAVGVGLFFLSAATVKLLVKLDVQLAKFVSTDEADALQPDECTYRFKLSKATNPSVLLPHIRMTRRVWLAVIYFGSLKVAAGVLSTAVVVLTVVLPTLVLFSGSVFGNQVTFGNTPIAYPGLIISIWLIGAVGVPIVAVLSAKLTSRVCGAECWEIEETIPVTPEPESSATSFAELGTKWSEALIAAGVKGNLLQDGYNPGLQVSAMPLGPTVAITRYSDTDTTPGFGRGILDQPTDTLVLHEGSSNSELPPTHLCRGIYLAERSPFAEVASTEKRKRATFFHAAANNEPQPIYLSKFKVPRRVGPTYSLKSTSNGQESPARPDKTSRSSEDESGNSGESKDLLELILVKMTAMQTQLNARFDNVDKKLHQLAARVEQLERNGGTNAK</sequence>
<accession>A0A8J5MFP3</accession>
<reference evidence="3" key="1">
    <citation type="submission" date="2021-01" db="EMBL/GenBank/DDBJ databases">
        <title>Phytophthora aleatoria, a newly-described species from Pinus radiata is distinct from Phytophthora cactorum isolates based on comparative genomics.</title>
        <authorList>
            <person name="Mcdougal R."/>
            <person name="Panda P."/>
            <person name="Williams N."/>
            <person name="Studholme D.J."/>
        </authorList>
    </citation>
    <scope>NUCLEOTIDE SEQUENCE</scope>
    <source>
        <strain evidence="3">NZFS 4037</strain>
    </source>
</reference>